<feature type="domain" description="ATPase of the ABC class C-terminal" evidence="1">
    <location>
        <begin position="392"/>
        <end position="498"/>
    </location>
</feature>
<dbReference type="RefSeq" id="WP_172190143.1">
    <property type="nucleotide sequence ID" value="NZ_CAWPPK010000293.1"/>
</dbReference>
<dbReference type="EMBL" id="SRRZ01000077">
    <property type="protein sequence ID" value="NQE36208.1"/>
    <property type="molecule type" value="Genomic_DNA"/>
</dbReference>
<evidence type="ECO:0000313" key="4">
    <source>
        <dbReference type="EMBL" id="NQE36208.1"/>
    </source>
</evidence>
<organism evidence="4 5">
    <name type="scientific">Microcoleus asticus IPMA8</name>
    <dbReference type="NCBI Taxonomy" id="2563858"/>
    <lineage>
        <taxon>Bacteria</taxon>
        <taxon>Bacillati</taxon>
        <taxon>Cyanobacteriota</taxon>
        <taxon>Cyanophyceae</taxon>
        <taxon>Oscillatoriophycideae</taxon>
        <taxon>Oscillatoriales</taxon>
        <taxon>Microcoleaceae</taxon>
        <taxon>Microcoleus</taxon>
        <taxon>Microcoleus asticus</taxon>
    </lineage>
</organism>
<accession>A0ABX2D2X8</accession>
<evidence type="ECO:0000259" key="3">
    <source>
        <dbReference type="Pfam" id="PF21117"/>
    </source>
</evidence>
<keyword evidence="5" id="KW-1185">Reference proteome</keyword>
<protein>
    <recommendedName>
        <fullName evidence="6">ATPase</fullName>
    </recommendedName>
</protein>
<reference evidence="4 5" key="1">
    <citation type="journal article" date="2020" name="Sci. Rep.">
        <title>A novel cyanobacterial geosmin producer, revising GeoA distribution and dispersion patterns in Bacteria.</title>
        <authorList>
            <person name="Churro C."/>
            <person name="Semedo-Aguiar A.P."/>
            <person name="Silva A.D."/>
            <person name="Pereira-Leal J.B."/>
            <person name="Leite R.B."/>
        </authorList>
    </citation>
    <scope>NUCLEOTIDE SEQUENCE [LARGE SCALE GENOMIC DNA]</scope>
    <source>
        <strain evidence="4 5">IPMA8</strain>
    </source>
</reference>
<name>A0ABX2D2X8_9CYAN</name>
<dbReference type="InterPro" id="IPR046834">
    <property type="entry name" value="ABC_ATPase_C"/>
</dbReference>
<proteinExistence type="predicted"/>
<dbReference type="Pfam" id="PF20446">
    <property type="entry name" value="ABC_N"/>
    <property type="match status" value="1"/>
</dbReference>
<evidence type="ECO:0000259" key="2">
    <source>
        <dbReference type="Pfam" id="PF20446"/>
    </source>
</evidence>
<dbReference type="InterPro" id="IPR019195">
    <property type="entry name" value="ABC_ATPase_put"/>
</dbReference>
<feature type="domain" description="MRB1590-like C-terminal" evidence="3">
    <location>
        <begin position="515"/>
        <end position="613"/>
    </location>
</feature>
<gene>
    <name evidence="4" type="ORF">E5S67_03971</name>
</gene>
<evidence type="ECO:0000259" key="1">
    <source>
        <dbReference type="Pfam" id="PF09818"/>
    </source>
</evidence>
<dbReference type="InterPro" id="IPR049069">
    <property type="entry name" value="MRB1590-like_C"/>
</dbReference>
<evidence type="ECO:0008006" key="6">
    <source>
        <dbReference type="Google" id="ProtNLM"/>
    </source>
</evidence>
<sequence length="616" mass="67800">MINKESLQRHLLQLDNRGYKTYKDIQGNYDFSEFTLIIDYVQGDPFASPSKFRVRVPPNIAQIPCQLFHSRSREIALRDYLTRQFDKAAYSISSKRGTGKSGMIAVTRFGQEVLERTSALIICSNTSDIEDLGGVELRFTVGLPAGGRSILGRQAAEMLCEDIPEIVSKSLKYANLNAAECRRHVETVEDADWLRKQLAEKGLVAFVADGSILPRRTGVDDRPLLNNAVAFQSPPSLKVEFNCPNRGLISGMGIPAGITLIVGGGYHGKSTLLRAIELGVYNRIPGDGREFVVTNPAAVKIRAEDGRSVAGVDISPFINHLPQGRDTAQFYTENASGSTSQAANIIEALEVGKRKKEEGRGKKEEGRGKKEEAQSFVLETELVAIFEGDLVPVLLVDEDTAATNFMIRDRRMQELIAKDKEPITPFIDKVRQLYADYGVSTILVMGGSGDYFDVADTVIAMENFQADNVTEKAKEIAKNYSISRAAEGGENFGEITQRVPIPASLDPSRGRRDVRVKVRDVDELAFGTEEIDLGAVEQIVDSGQLRAIAAAMVYAKQQYTDGKRTLSEIIDLVMADIDAQGMDILSPFPEGDFAMFRRFELAAAINRLRSLSVVAK</sequence>
<comment type="caution">
    <text evidence="4">The sequence shown here is derived from an EMBL/GenBank/DDBJ whole genome shotgun (WGS) entry which is preliminary data.</text>
</comment>
<dbReference type="InterPro" id="IPR046833">
    <property type="entry name" value="ABC_N"/>
</dbReference>
<feature type="domain" description="ATPase of the ABC class C-terminal" evidence="1">
    <location>
        <begin position="179"/>
        <end position="353"/>
    </location>
</feature>
<dbReference type="PANTHER" id="PTHR38149:SF1">
    <property type="entry name" value="ATPASE"/>
    <property type="match status" value="1"/>
</dbReference>
<dbReference type="Pfam" id="PF21117">
    <property type="entry name" value="MRB1590_C"/>
    <property type="match status" value="1"/>
</dbReference>
<dbReference type="Pfam" id="PF09818">
    <property type="entry name" value="ABC_ATPase"/>
    <property type="match status" value="2"/>
</dbReference>
<dbReference type="PANTHER" id="PTHR38149">
    <property type="entry name" value="ATPASE"/>
    <property type="match status" value="1"/>
</dbReference>
<evidence type="ECO:0000313" key="5">
    <source>
        <dbReference type="Proteomes" id="UP000702425"/>
    </source>
</evidence>
<dbReference type="Proteomes" id="UP000702425">
    <property type="component" value="Unassembled WGS sequence"/>
</dbReference>
<feature type="domain" description="ATPase of the ABC class N-terminal" evidence="2">
    <location>
        <begin position="5"/>
        <end position="173"/>
    </location>
</feature>